<feature type="binding site" evidence="8">
    <location>
        <position position="470"/>
    </location>
    <ligand>
        <name>Na(+)</name>
        <dbReference type="ChEBI" id="CHEBI:29101"/>
        <label>1</label>
    </ligand>
</feature>
<evidence type="ECO:0000313" key="14">
    <source>
        <dbReference type="Proteomes" id="UP000789390"/>
    </source>
</evidence>
<organism evidence="13 14">
    <name type="scientific">Daphnia galeata</name>
    <dbReference type="NCBI Taxonomy" id="27404"/>
    <lineage>
        <taxon>Eukaryota</taxon>
        <taxon>Metazoa</taxon>
        <taxon>Ecdysozoa</taxon>
        <taxon>Arthropoda</taxon>
        <taxon>Crustacea</taxon>
        <taxon>Branchiopoda</taxon>
        <taxon>Diplostraca</taxon>
        <taxon>Cladocera</taxon>
        <taxon>Anomopoda</taxon>
        <taxon>Daphniidae</taxon>
        <taxon>Daphnia</taxon>
    </lineage>
</organism>
<keyword evidence="3 10" id="KW-0813">Transport</keyword>
<comment type="similarity">
    <text evidence="2 10">Belongs to the sodium:neurotransmitter symporter (SNF) (TC 2.A.22) family.</text>
</comment>
<evidence type="ECO:0000256" key="2">
    <source>
        <dbReference type="ARBA" id="ARBA00006459"/>
    </source>
</evidence>
<feature type="transmembrane region" description="Helical" evidence="12">
    <location>
        <begin position="208"/>
        <end position="228"/>
    </location>
</feature>
<feature type="transmembrane region" description="Helical" evidence="12">
    <location>
        <begin position="313"/>
        <end position="330"/>
    </location>
</feature>
<protein>
    <recommendedName>
        <fullName evidence="10">Transporter</fullName>
    </recommendedName>
</protein>
<dbReference type="GO" id="GO:0046872">
    <property type="term" value="F:metal ion binding"/>
    <property type="evidence" value="ECO:0007669"/>
    <property type="project" value="UniProtKB-KW"/>
</dbReference>
<dbReference type="Proteomes" id="UP000789390">
    <property type="component" value="Unassembled WGS sequence"/>
</dbReference>
<feature type="transmembrane region" description="Helical" evidence="12">
    <location>
        <begin position="288"/>
        <end position="307"/>
    </location>
</feature>
<proteinExistence type="inferred from homology"/>
<feature type="transmembrane region" description="Helical" evidence="12">
    <location>
        <begin position="569"/>
        <end position="590"/>
    </location>
</feature>
<evidence type="ECO:0000256" key="1">
    <source>
        <dbReference type="ARBA" id="ARBA00004141"/>
    </source>
</evidence>
<sequence>MSKKQIAGCVNESFQMNEVINIAEHQKNSTVEKKTSERIIKSSEVAPDDEEKKLFAAATLRNSVQLFVENIIEKVSCRKDSDREISPSRGKINEPAVVNNSASKESDSQNCERGGWKNEWDFLFSCISVSVGLGNIWRFPYLCFKNGGGTFLVTYFVAMVVCGIPIFYQEVAIGQYLGVGGMTLIAELAPIMKGVGYATMTVTFLVNIYYSIIVAWTLFYFLASFAALPGLPWQSCGNSWNTLDCYLPTANASVLHNGSVSAVEEFWSRRVLAITEGIENPGGMRWELFGVLILSWIMIYFIIWKGINQSGYIIWFTALFPYVILSVLVVRAVTLDGAAEGLLYYVTPNFDLLLTSGPWIDGATQIFFSYSIGTGALPALGSYNKFKHNCYRDAIITCVINTLTCLIAGVVTFSILGNIASATDSSIESVVSSGPGLVFITYPEVVLRLPGAPFWAIIFFMMLVILGIDSEFCVVEAFVTGIVDNWPNQLRKYRRLFVVATIVIIFLLSLPMITEGGVYLFQIMDYYSASGMSMLFLVFFQTISINWIFGGNKFCVAVEQMLGKKPSRFLYICWVFLAPAVMLAIFVFSIVQYTPVTYGKGYQYPTWAEALGICISLSSMLWIPIYAVYYICTTPGTLREVLIKGVTPIFKVRNELTPPVMQLTLENVPNASHPPSLLVAANSDLDSTNHHESTVVMVSFNIDKFCVFSPVCLRFNVLNRPFNLTLNHSLECLCTPCDTESTNSLNSLHEQSATITCCSRIARFHEQQLQTQSFRSAVQFLKIKVQLLIHFYCTSVNLTGLITRGTSIIRTLTYIPYSKFCFFFKLPTNITL</sequence>
<keyword evidence="5 10" id="KW-0769">Symport</keyword>
<accession>A0A8J2RH13</accession>
<dbReference type="GO" id="GO:0015293">
    <property type="term" value="F:symporter activity"/>
    <property type="evidence" value="ECO:0007669"/>
    <property type="project" value="UniProtKB-KW"/>
</dbReference>
<feature type="binding site" evidence="8">
    <location>
        <position position="469"/>
    </location>
    <ligand>
        <name>Na(+)</name>
        <dbReference type="ChEBI" id="CHEBI:29101"/>
        <label>1</label>
    </ligand>
</feature>
<evidence type="ECO:0000256" key="5">
    <source>
        <dbReference type="ARBA" id="ARBA00022847"/>
    </source>
</evidence>
<feature type="transmembrane region" description="Helical" evidence="12">
    <location>
        <begin position="526"/>
        <end position="549"/>
    </location>
</feature>
<comment type="caution">
    <text evidence="13">The sequence shown here is derived from an EMBL/GenBank/DDBJ whole genome shotgun (WGS) entry which is preliminary data.</text>
</comment>
<keyword evidence="7 12" id="KW-0472">Membrane</keyword>
<dbReference type="PROSITE" id="PS50267">
    <property type="entry name" value="NA_NEUROTRAN_SYMP_3"/>
    <property type="match status" value="1"/>
</dbReference>
<feature type="transmembrane region" description="Helical" evidence="12">
    <location>
        <begin position="496"/>
        <end position="514"/>
    </location>
</feature>
<dbReference type="GO" id="GO:0006865">
    <property type="term" value="P:amino acid transport"/>
    <property type="evidence" value="ECO:0007669"/>
    <property type="project" value="TreeGrafter"/>
</dbReference>
<comment type="subcellular location">
    <subcellularLocation>
        <location evidence="1">Membrane</location>
        <topology evidence="1">Multi-pass membrane protein</topology>
    </subcellularLocation>
</comment>
<feature type="binding site" evidence="8">
    <location>
        <position position="135"/>
    </location>
    <ligand>
        <name>Na(+)</name>
        <dbReference type="ChEBI" id="CHEBI:29101"/>
        <label>1</label>
    </ligand>
</feature>
<dbReference type="GO" id="GO:0035725">
    <property type="term" value="P:sodium ion transmembrane transport"/>
    <property type="evidence" value="ECO:0007669"/>
    <property type="project" value="TreeGrafter"/>
</dbReference>
<evidence type="ECO:0000256" key="11">
    <source>
        <dbReference type="SAM" id="MobiDB-lite"/>
    </source>
</evidence>
<reference evidence="13" key="1">
    <citation type="submission" date="2021-11" db="EMBL/GenBank/DDBJ databases">
        <authorList>
            <person name="Schell T."/>
        </authorList>
    </citation>
    <scope>NUCLEOTIDE SEQUENCE</scope>
    <source>
        <strain evidence="13">M5</strain>
    </source>
</reference>
<keyword evidence="14" id="KW-1185">Reference proteome</keyword>
<feature type="transmembrane region" description="Helical" evidence="12">
    <location>
        <begin position="366"/>
        <end position="383"/>
    </location>
</feature>
<dbReference type="EMBL" id="CAKKLH010000068">
    <property type="protein sequence ID" value="CAH0101916.1"/>
    <property type="molecule type" value="Genomic_DNA"/>
</dbReference>
<feature type="disulfide bond" evidence="9">
    <location>
        <begin position="236"/>
        <end position="245"/>
    </location>
</feature>
<dbReference type="PROSITE" id="PS00610">
    <property type="entry name" value="NA_NEUROTRAN_SYMP_1"/>
    <property type="match status" value="1"/>
</dbReference>
<dbReference type="Pfam" id="PF00209">
    <property type="entry name" value="SNF"/>
    <property type="match status" value="1"/>
</dbReference>
<evidence type="ECO:0000256" key="8">
    <source>
        <dbReference type="PIRSR" id="PIRSR600175-1"/>
    </source>
</evidence>
<keyword evidence="8" id="KW-0479">Metal-binding</keyword>
<evidence type="ECO:0000256" key="12">
    <source>
        <dbReference type="SAM" id="Phobius"/>
    </source>
</evidence>
<keyword evidence="6 12" id="KW-1133">Transmembrane helix</keyword>
<feature type="transmembrane region" description="Helical" evidence="12">
    <location>
        <begin position="610"/>
        <end position="632"/>
    </location>
</feature>
<dbReference type="CDD" id="cd11496">
    <property type="entry name" value="SLC6sbd-TauT-like"/>
    <property type="match status" value="1"/>
</dbReference>
<evidence type="ECO:0000256" key="3">
    <source>
        <dbReference type="ARBA" id="ARBA00022448"/>
    </source>
</evidence>
<feature type="compositionally biased region" description="Polar residues" evidence="11">
    <location>
        <begin position="98"/>
        <end position="110"/>
    </location>
</feature>
<feature type="transmembrane region" description="Helical" evidence="12">
    <location>
        <begin position="149"/>
        <end position="168"/>
    </location>
</feature>
<feature type="transmembrane region" description="Helical" evidence="12">
    <location>
        <begin position="395"/>
        <end position="416"/>
    </location>
</feature>
<keyword evidence="9" id="KW-1015">Disulfide bond</keyword>
<keyword evidence="4 10" id="KW-0812">Transmembrane</keyword>
<dbReference type="AlphaFoldDB" id="A0A8J2RH13"/>
<dbReference type="PANTHER" id="PTHR11616">
    <property type="entry name" value="SODIUM/CHLORIDE DEPENDENT TRANSPORTER"/>
    <property type="match status" value="1"/>
</dbReference>
<dbReference type="PANTHER" id="PTHR11616:SF254">
    <property type="entry name" value="TRANSPORTER"/>
    <property type="match status" value="1"/>
</dbReference>
<feature type="region of interest" description="Disordered" evidence="11">
    <location>
        <begin position="82"/>
        <end position="110"/>
    </location>
</feature>
<dbReference type="NCBIfam" id="NF037979">
    <property type="entry name" value="Na_transp"/>
    <property type="match status" value="1"/>
</dbReference>
<feature type="binding site" evidence="8">
    <location>
        <position position="401"/>
    </location>
    <ligand>
        <name>Na(+)</name>
        <dbReference type="ChEBI" id="CHEBI:29101"/>
        <label>1</label>
    </ligand>
</feature>
<dbReference type="InterPro" id="IPR000175">
    <property type="entry name" value="Na/ntran_symport"/>
</dbReference>
<dbReference type="SUPFAM" id="SSF161070">
    <property type="entry name" value="SNF-like"/>
    <property type="match status" value="1"/>
</dbReference>
<evidence type="ECO:0000256" key="6">
    <source>
        <dbReference type="ARBA" id="ARBA00022989"/>
    </source>
</evidence>
<dbReference type="OrthoDB" id="6581954at2759"/>
<evidence type="ECO:0000256" key="4">
    <source>
        <dbReference type="ARBA" id="ARBA00022692"/>
    </source>
</evidence>
<keyword evidence="8" id="KW-0915">Sodium</keyword>
<evidence type="ECO:0000256" key="10">
    <source>
        <dbReference type="RuleBase" id="RU003732"/>
    </source>
</evidence>
<evidence type="ECO:0000256" key="9">
    <source>
        <dbReference type="PIRSR" id="PIRSR600175-2"/>
    </source>
</evidence>
<name>A0A8J2RH13_9CRUS</name>
<dbReference type="GO" id="GO:0005886">
    <property type="term" value="C:plasma membrane"/>
    <property type="evidence" value="ECO:0007669"/>
    <property type="project" value="TreeGrafter"/>
</dbReference>
<gene>
    <name evidence="13" type="ORF">DGAL_LOCUS4288</name>
</gene>
<feature type="binding site" evidence="8">
    <location>
        <position position="466"/>
    </location>
    <ligand>
        <name>Na(+)</name>
        <dbReference type="ChEBI" id="CHEBI:29101"/>
        <label>1</label>
    </ligand>
</feature>
<feature type="binding site" evidence="8">
    <location>
        <position position="131"/>
    </location>
    <ligand>
        <name>Na(+)</name>
        <dbReference type="ChEBI" id="CHEBI:29101"/>
        <label>1</label>
    </ligand>
</feature>
<evidence type="ECO:0000256" key="7">
    <source>
        <dbReference type="ARBA" id="ARBA00023136"/>
    </source>
</evidence>
<feature type="transmembrane region" description="Helical" evidence="12">
    <location>
        <begin position="175"/>
        <end position="196"/>
    </location>
</feature>
<feature type="binding site" evidence="8">
    <location>
        <position position="369"/>
    </location>
    <ligand>
        <name>Na(+)</name>
        <dbReference type="ChEBI" id="CHEBI:29101"/>
        <label>1</label>
    </ligand>
</feature>
<feature type="transmembrane region" description="Helical" evidence="12">
    <location>
        <begin position="454"/>
        <end position="475"/>
    </location>
</feature>
<dbReference type="PRINTS" id="PR00176">
    <property type="entry name" value="NANEUSMPORT"/>
</dbReference>
<evidence type="ECO:0000313" key="13">
    <source>
        <dbReference type="EMBL" id="CAH0101916.1"/>
    </source>
</evidence>
<dbReference type="InterPro" id="IPR037272">
    <property type="entry name" value="SNS_sf"/>
</dbReference>